<keyword evidence="1" id="KW-0472">Membrane</keyword>
<dbReference type="EMBL" id="FMPI01000012">
    <property type="protein sequence ID" value="SCT09541.1"/>
    <property type="molecule type" value="Genomic_DNA"/>
</dbReference>
<keyword evidence="5" id="KW-1185">Reference proteome</keyword>
<name>A0A1D4NFT8_9STAP</name>
<dbReference type="Proteomes" id="UP000095768">
    <property type="component" value="Unassembled WGS sequence"/>
</dbReference>
<accession>A0A2U8RLQ9</accession>
<keyword evidence="1" id="KW-1133">Transmembrane helix</keyword>
<evidence type="ECO:0000313" key="5">
    <source>
        <dbReference type="Proteomes" id="UP000095412"/>
    </source>
</evidence>
<sequence length="62" mass="7240">MDKGKLYVVIVLFIWLIVAIITIPTLISNGNYSGIISPLIPFVFVVMYYIYKWVRKDNDDEK</sequence>
<dbReference type="EMBL" id="MH155596">
    <property type="protein sequence ID" value="AWM30230.1"/>
    <property type="molecule type" value="Genomic_DNA"/>
</dbReference>
<evidence type="ECO:0000313" key="3">
    <source>
        <dbReference type="EMBL" id="SCT09541.1"/>
    </source>
</evidence>
<dbReference type="EMBL" id="FMPG01000008">
    <property type="protein sequence ID" value="SCT13464.1"/>
    <property type="molecule type" value="Genomic_DNA"/>
</dbReference>
<feature type="transmembrane region" description="Helical" evidence="1">
    <location>
        <begin position="33"/>
        <end position="51"/>
    </location>
</feature>
<organism evidence="4 6">
    <name type="scientific">Staphylococcus caeli</name>
    <dbReference type="NCBI Taxonomy" id="2201815"/>
    <lineage>
        <taxon>Bacteria</taxon>
        <taxon>Bacillati</taxon>
        <taxon>Bacillota</taxon>
        <taxon>Bacilli</taxon>
        <taxon>Bacillales</taxon>
        <taxon>Staphylococcaceae</taxon>
        <taxon>Staphylococcus</taxon>
    </lineage>
</organism>
<evidence type="ECO:0000313" key="4">
    <source>
        <dbReference type="EMBL" id="SCT13464.1"/>
    </source>
</evidence>
<keyword evidence="1" id="KW-0812">Transmembrane</keyword>
<evidence type="ECO:0000256" key="1">
    <source>
        <dbReference type="SAM" id="Phobius"/>
    </source>
</evidence>
<gene>
    <name evidence="4" type="ORF">SAMEA2297795_01851</name>
    <name evidence="3" type="ORF">SAMEA2297796_01740</name>
    <name evidence="2" type="ORF">SCC82B_00090</name>
</gene>
<dbReference type="RefSeq" id="WP_069995901.1">
    <property type="nucleotide sequence ID" value="NZ_FMPG01000008.1"/>
</dbReference>
<dbReference type="AlphaFoldDB" id="A0A1D4NFT8"/>
<proteinExistence type="predicted"/>
<reference evidence="2" key="3">
    <citation type="submission" date="2018-03" db="EMBL/GenBank/DDBJ databases">
        <title>A novel mecC allotype, mecC3, in a new Staphylococcus species, Staphylococcus caeli.</title>
        <authorList>
            <person name="MacFadyen A.C."/>
            <person name="Harrison E.M."/>
            <person name="Morgan F.J.E."/>
            <person name="Parkhill J."/>
            <person name="Holmes M.A."/>
            <person name="Paterson G.K."/>
        </authorList>
    </citation>
    <scope>NUCLEOTIDE SEQUENCE</scope>
    <source>
        <strain evidence="2">82B</strain>
    </source>
</reference>
<reference evidence="3 5" key="1">
    <citation type="submission" date="2016-09" db="EMBL/GenBank/DDBJ databases">
        <authorList>
            <consortium name="Pathogen Informatics"/>
            <person name="Sun Q."/>
            <person name="Inoue M."/>
        </authorList>
    </citation>
    <scope>NUCLEOTIDE SEQUENCE [LARGE SCALE GENOMIC DNA]</scope>
    <source>
        <strain evidence="3 5">82C</strain>
    </source>
</reference>
<evidence type="ECO:0000313" key="6">
    <source>
        <dbReference type="Proteomes" id="UP000095768"/>
    </source>
</evidence>
<accession>A0A1D4NFT8</accession>
<feature type="transmembrane region" description="Helical" evidence="1">
    <location>
        <begin position="7"/>
        <end position="27"/>
    </location>
</feature>
<protein>
    <submittedName>
        <fullName evidence="4">Uncharacterized protein</fullName>
    </submittedName>
</protein>
<reference evidence="4 6" key="2">
    <citation type="submission" date="2016-09" db="EMBL/GenBank/DDBJ databases">
        <authorList>
            <consortium name="Pathogen Informatics"/>
        </authorList>
    </citation>
    <scope>NUCLEOTIDE SEQUENCE [LARGE SCALE GENOMIC DNA]</scope>
    <source>
        <strain evidence="4 6">82B</strain>
    </source>
</reference>
<evidence type="ECO:0000313" key="2">
    <source>
        <dbReference type="EMBL" id="AWM30230.1"/>
    </source>
</evidence>
<dbReference type="Proteomes" id="UP000095412">
    <property type="component" value="Unassembled WGS sequence"/>
</dbReference>